<dbReference type="EMBL" id="MU860179">
    <property type="protein sequence ID" value="KAK4236654.1"/>
    <property type="molecule type" value="Genomic_DNA"/>
</dbReference>
<gene>
    <name evidence="4" type="ORF">C8A03DRAFT_35414</name>
</gene>
<feature type="non-terminal residue" evidence="4">
    <location>
        <position position="1"/>
    </location>
</feature>
<evidence type="ECO:0000313" key="5">
    <source>
        <dbReference type="Proteomes" id="UP001303760"/>
    </source>
</evidence>
<feature type="domain" description="Transcription activator GCR1-like" evidence="2">
    <location>
        <begin position="200"/>
        <end position="290"/>
    </location>
</feature>
<accession>A0AAN7C794</accession>
<dbReference type="AlphaFoldDB" id="A0AAN7C794"/>
<dbReference type="InterPro" id="IPR038279">
    <property type="entry name" value="Ndc10_dom2_sf"/>
</dbReference>
<dbReference type="InterPro" id="IPR022210">
    <property type="entry name" value="TF_GCR1-like"/>
</dbReference>
<comment type="caution">
    <text evidence="4">The sequence shown here is derived from an EMBL/GenBank/DDBJ whole genome shotgun (WGS) entry which is preliminary data.</text>
</comment>
<dbReference type="Pfam" id="PF12550">
    <property type="entry name" value="GCR1_C"/>
    <property type="match status" value="1"/>
</dbReference>
<evidence type="ECO:0000256" key="1">
    <source>
        <dbReference type="SAM" id="MobiDB-lite"/>
    </source>
</evidence>
<dbReference type="GO" id="GO:0003677">
    <property type="term" value="F:DNA binding"/>
    <property type="evidence" value="ECO:0007669"/>
    <property type="project" value="InterPro"/>
</dbReference>
<organism evidence="4 5">
    <name type="scientific">Achaetomium macrosporum</name>
    <dbReference type="NCBI Taxonomy" id="79813"/>
    <lineage>
        <taxon>Eukaryota</taxon>
        <taxon>Fungi</taxon>
        <taxon>Dikarya</taxon>
        <taxon>Ascomycota</taxon>
        <taxon>Pezizomycotina</taxon>
        <taxon>Sordariomycetes</taxon>
        <taxon>Sordariomycetidae</taxon>
        <taxon>Sordariales</taxon>
        <taxon>Chaetomiaceae</taxon>
        <taxon>Achaetomium</taxon>
    </lineage>
</organism>
<dbReference type="Gene3D" id="1.10.443.20">
    <property type="entry name" value="Centromere DNA-binding protein complex CBF3 subunit, domain 2"/>
    <property type="match status" value="1"/>
</dbReference>
<reference evidence="4" key="2">
    <citation type="submission" date="2023-05" db="EMBL/GenBank/DDBJ databases">
        <authorList>
            <consortium name="Lawrence Berkeley National Laboratory"/>
            <person name="Steindorff A."/>
            <person name="Hensen N."/>
            <person name="Bonometti L."/>
            <person name="Westerberg I."/>
            <person name="Brannstrom I.O."/>
            <person name="Guillou S."/>
            <person name="Cros-Aarteil S."/>
            <person name="Calhoun S."/>
            <person name="Haridas S."/>
            <person name="Kuo A."/>
            <person name="Mondo S."/>
            <person name="Pangilinan J."/>
            <person name="Riley R."/>
            <person name="Labutti K."/>
            <person name="Andreopoulos B."/>
            <person name="Lipzen A."/>
            <person name="Chen C."/>
            <person name="Yanf M."/>
            <person name="Daum C."/>
            <person name="Ng V."/>
            <person name="Clum A."/>
            <person name="Ohm R."/>
            <person name="Martin F."/>
            <person name="Silar P."/>
            <person name="Natvig D."/>
            <person name="Lalanne C."/>
            <person name="Gautier V."/>
            <person name="Ament-Velasquez S.L."/>
            <person name="Kruys A."/>
            <person name="Hutchinson M.I."/>
            <person name="Powell A.J."/>
            <person name="Barry K."/>
            <person name="Miller A.N."/>
            <person name="Grigoriev I.V."/>
            <person name="Debuchy R."/>
            <person name="Gladieux P."/>
            <person name="Thoren M.H."/>
            <person name="Johannesson H."/>
        </authorList>
    </citation>
    <scope>NUCLEOTIDE SEQUENCE</scope>
    <source>
        <strain evidence="4">CBS 532.94</strain>
    </source>
</reference>
<keyword evidence="5" id="KW-1185">Reference proteome</keyword>
<proteinExistence type="predicted"/>
<evidence type="ECO:0000259" key="2">
    <source>
        <dbReference type="Pfam" id="PF12550"/>
    </source>
</evidence>
<reference evidence="4" key="1">
    <citation type="journal article" date="2023" name="Mol. Phylogenet. Evol.">
        <title>Genome-scale phylogeny and comparative genomics of the fungal order Sordariales.</title>
        <authorList>
            <person name="Hensen N."/>
            <person name="Bonometti L."/>
            <person name="Westerberg I."/>
            <person name="Brannstrom I.O."/>
            <person name="Guillou S."/>
            <person name="Cros-Aarteil S."/>
            <person name="Calhoun S."/>
            <person name="Haridas S."/>
            <person name="Kuo A."/>
            <person name="Mondo S."/>
            <person name="Pangilinan J."/>
            <person name="Riley R."/>
            <person name="LaButti K."/>
            <person name="Andreopoulos B."/>
            <person name="Lipzen A."/>
            <person name="Chen C."/>
            <person name="Yan M."/>
            <person name="Daum C."/>
            <person name="Ng V."/>
            <person name="Clum A."/>
            <person name="Steindorff A."/>
            <person name="Ohm R.A."/>
            <person name="Martin F."/>
            <person name="Silar P."/>
            <person name="Natvig D.O."/>
            <person name="Lalanne C."/>
            <person name="Gautier V."/>
            <person name="Ament-Velasquez S.L."/>
            <person name="Kruys A."/>
            <person name="Hutchinson M.I."/>
            <person name="Powell A.J."/>
            <person name="Barry K."/>
            <person name="Miller A.N."/>
            <person name="Grigoriev I.V."/>
            <person name="Debuchy R."/>
            <person name="Gladieux P."/>
            <person name="Hiltunen Thoren M."/>
            <person name="Johannesson H."/>
        </authorList>
    </citation>
    <scope>NUCLEOTIDE SEQUENCE</scope>
    <source>
        <strain evidence="4">CBS 532.94</strain>
    </source>
</reference>
<dbReference type="Pfam" id="PF16787">
    <property type="entry name" value="NDC10_II"/>
    <property type="match status" value="1"/>
</dbReference>
<dbReference type="Proteomes" id="UP001303760">
    <property type="component" value="Unassembled WGS sequence"/>
</dbReference>
<sequence length="311" mass="34961">LLHWLRDVLLQDAVFLMAKYPGHPIFQDPVFWSPQFNAFADKVRSAAQESFEDGRGTAIEKVIPEVSEKLRSLTAYQLTVEKAVERRHLELVQEVKLLKAQVADMCRMEYQVVTTFNLGGRLHRTEQFARRQGHEPSPLPPELPRRRPVTPLAGPPLTAVSQLDYGAALAPAPAIVAGVSSPAALGAPAMTVTSQGPPQIRFPRTLHTVGDLYQLWRYGFATMPAIDQLKKQWGSRWRLRNESVTRHHQPSGTERQLFSMRKVVMDEVVRLAGARGWPEEDAVREVEKQRIEGGNLSLDALAKQLKATRKL</sequence>
<dbReference type="InterPro" id="IPR031872">
    <property type="entry name" value="NDC10_II"/>
</dbReference>
<protein>
    <submittedName>
        <fullName evidence="4">Transcriptional activator of glycolytic enzymes-domain-containing protein</fullName>
    </submittedName>
</protein>
<feature type="region of interest" description="Disordered" evidence="1">
    <location>
        <begin position="129"/>
        <end position="154"/>
    </location>
</feature>
<feature type="domain" description="Ndc10" evidence="3">
    <location>
        <begin position="1"/>
        <end position="36"/>
    </location>
</feature>
<evidence type="ECO:0000313" key="4">
    <source>
        <dbReference type="EMBL" id="KAK4236654.1"/>
    </source>
</evidence>
<name>A0AAN7C794_9PEZI</name>
<evidence type="ECO:0000259" key="3">
    <source>
        <dbReference type="Pfam" id="PF16787"/>
    </source>
</evidence>